<name>A0A4R8WDN8_9MICO</name>
<keyword evidence="3" id="KW-1185">Reference proteome</keyword>
<feature type="region of interest" description="Disordered" evidence="1">
    <location>
        <begin position="47"/>
        <end position="70"/>
    </location>
</feature>
<dbReference type="AlphaFoldDB" id="A0A4R8WDN8"/>
<accession>A0A4R8WDN8</accession>
<dbReference type="EMBL" id="SOFM01000007">
    <property type="protein sequence ID" value="TFC07335.1"/>
    <property type="molecule type" value="Genomic_DNA"/>
</dbReference>
<proteinExistence type="predicted"/>
<comment type="caution">
    <text evidence="2">The sequence shown here is derived from an EMBL/GenBank/DDBJ whole genome shotgun (WGS) entry which is preliminary data.</text>
</comment>
<sequence>MPRTQRADTGGVGRVTVDIPDAALDFQPGGDDRVHLRATGRCLGAQPRLTATTEHRRGDEVGSPAAAVAL</sequence>
<protein>
    <submittedName>
        <fullName evidence="2">Uncharacterized protein</fullName>
    </submittedName>
</protein>
<dbReference type="Proteomes" id="UP000297643">
    <property type="component" value="Unassembled WGS sequence"/>
</dbReference>
<reference evidence="2 3" key="1">
    <citation type="submission" date="2019-03" db="EMBL/GenBank/DDBJ databases">
        <title>Genomics of glacier-inhabiting Cryobacterium strains.</title>
        <authorList>
            <person name="Liu Q."/>
            <person name="Xin Y.-H."/>
        </authorList>
    </citation>
    <scope>NUCLEOTIDE SEQUENCE [LARGE SCALE GENOMIC DNA]</scope>
    <source>
        <strain evidence="2 3">RHLT2-21</strain>
    </source>
</reference>
<evidence type="ECO:0000256" key="1">
    <source>
        <dbReference type="SAM" id="MobiDB-lite"/>
    </source>
</evidence>
<organism evidence="2 3">
    <name type="scientific">Cryobacterium mannosilyticum</name>
    <dbReference type="NCBI Taxonomy" id="1259190"/>
    <lineage>
        <taxon>Bacteria</taxon>
        <taxon>Bacillati</taxon>
        <taxon>Actinomycetota</taxon>
        <taxon>Actinomycetes</taxon>
        <taxon>Micrococcales</taxon>
        <taxon>Microbacteriaceae</taxon>
        <taxon>Cryobacterium</taxon>
    </lineage>
</organism>
<evidence type="ECO:0000313" key="3">
    <source>
        <dbReference type="Proteomes" id="UP000297643"/>
    </source>
</evidence>
<dbReference type="RefSeq" id="WP_134506525.1">
    <property type="nucleotide sequence ID" value="NZ_SOFM01000007.1"/>
</dbReference>
<gene>
    <name evidence="2" type="ORF">E3O32_02130</name>
</gene>
<evidence type="ECO:0000313" key="2">
    <source>
        <dbReference type="EMBL" id="TFC07335.1"/>
    </source>
</evidence>